<protein>
    <recommendedName>
        <fullName evidence="4">V-type ATP synthase subunit D</fullName>
    </recommendedName>
    <alternativeName>
        <fullName evidence="4">V-ATPase subunit D</fullName>
    </alternativeName>
</protein>
<dbReference type="PANTHER" id="PTHR11671">
    <property type="entry name" value="V-TYPE ATP SYNTHASE SUBUNIT D"/>
    <property type="match status" value="1"/>
</dbReference>
<organism evidence="5 6">
    <name type="scientific">Fundicoccus culcitae</name>
    <dbReference type="NCBI Taxonomy" id="2969821"/>
    <lineage>
        <taxon>Bacteria</taxon>
        <taxon>Bacillati</taxon>
        <taxon>Bacillota</taxon>
        <taxon>Bacilli</taxon>
        <taxon>Lactobacillales</taxon>
        <taxon>Aerococcaceae</taxon>
        <taxon>Fundicoccus</taxon>
    </lineage>
</organism>
<keyword evidence="3 4" id="KW-0406">Ion transport</keyword>
<evidence type="ECO:0000256" key="4">
    <source>
        <dbReference type="HAMAP-Rule" id="MF_00271"/>
    </source>
</evidence>
<dbReference type="EMBL" id="CP102453">
    <property type="protein sequence ID" value="UUX33967.1"/>
    <property type="molecule type" value="Genomic_DNA"/>
</dbReference>
<evidence type="ECO:0000313" key="5">
    <source>
        <dbReference type="EMBL" id="UUX33967.1"/>
    </source>
</evidence>
<dbReference type="HAMAP" id="MF_00271">
    <property type="entry name" value="ATP_synth_D_arch"/>
    <property type="match status" value="1"/>
</dbReference>
<evidence type="ECO:0000256" key="1">
    <source>
        <dbReference type="ARBA" id="ARBA00005850"/>
    </source>
</evidence>
<dbReference type="InterPro" id="IPR002699">
    <property type="entry name" value="V_ATPase_D"/>
</dbReference>
<reference evidence="5 6" key="1">
    <citation type="submission" date="2022-08" db="EMBL/GenBank/DDBJ databases">
        <title>Aerococcaceae sp. nov isolated from spoiled eye mask.</title>
        <authorList>
            <person name="Zhou G."/>
            <person name="Xie X.-B."/>
            <person name="Shi Q.-S."/>
            <person name="Wang Y.-S."/>
            <person name="Wen X."/>
            <person name="Peng H."/>
            <person name="Yang X.-J."/>
            <person name="Tao H.-B."/>
            <person name="Huang X.-M."/>
        </authorList>
    </citation>
    <scope>NUCLEOTIDE SEQUENCE [LARGE SCALE GENOMIC DNA]</scope>
    <source>
        <strain evidence="6">DM20194951</strain>
    </source>
</reference>
<keyword evidence="2 4" id="KW-0813">Transport</keyword>
<comment type="function">
    <text evidence="4">Produces ATP from ADP in the presence of a proton gradient across the membrane.</text>
</comment>
<gene>
    <name evidence="4" type="primary">atpD</name>
    <name evidence="5" type="ORF">NRE15_13955</name>
</gene>
<dbReference type="Pfam" id="PF01813">
    <property type="entry name" value="ATP-synt_D"/>
    <property type="match status" value="1"/>
</dbReference>
<dbReference type="Proteomes" id="UP001315967">
    <property type="component" value="Chromosome"/>
</dbReference>
<keyword evidence="6" id="KW-1185">Reference proteome</keyword>
<sequence>MAKLNVKPTRGELSKLKERLTLATRGHKLLKDKRDELVRQFILLIRQNNELRQKVEDKLQPVMQEFVLAKTLEDDRMVNELFSTPTKEVSLRIREDNIMSVRVPKLHVNITDLNTKSDSDYSFVSSNSGMDEAIIAIEDSLQDLLDLAEIEKTCQLMASEIEKTRRRVNGLEYQIIPDLEETIYFIEMKLEENERAATTRMMKIKDR</sequence>
<comment type="similarity">
    <text evidence="1 4">Belongs to the V-ATPase D subunit family.</text>
</comment>
<proteinExistence type="inferred from homology"/>
<name>A0ABY5P5D7_9LACT</name>
<evidence type="ECO:0000256" key="3">
    <source>
        <dbReference type="ARBA" id="ARBA00023065"/>
    </source>
</evidence>
<dbReference type="RefSeq" id="WP_313793469.1">
    <property type="nucleotide sequence ID" value="NZ_CP102453.1"/>
</dbReference>
<dbReference type="Gene3D" id="1.10.287.3240">
    <property type="match status" value="1"/>
</dbReference>
<accession>A0ABY5P5D7</accession>
<keyword evidence="4" id="KW-0375">Hydrogen ion transport</keyword>
<keyword evidence="4" id="KW-0066">ATP synthesis</keyword>
<evidence type="ECO:0000313" key="6">
    <source>
        <dbReference type="Proteomes" id="UP001315967"/>
    </source>
</evidence>
<dbReference type="NCBIfam" id="TIGR00309">
    <property type="entry name" value="V_ATPase_subD"/>
    <property type="match status" value="1"/>
</dbReference>
<evidence type="ECO:0000256" key="2">
    <source>
        <dbReference type="ARBA" id="ARBA00022448"/>
    </source>
</evidence>